<sequence>MVGAEIMCARGEFHMQAPEYEKLDLKRSMRGLAITRLFLAVLYGAVKALKTRERYGGDLEERTFHIITKCQARVGADQCWFWHRFVASRFVPWNSRDHTQATQIPRLTDSSKKHRGTGLWTRSNHFSSGKSKLKKTTPSRPA</sequence>
<accession>A0ABD0KNQ9</accession>
<comment type="caution">
    <text evidence="2">The sequence shown here is derived from an EMBL/GenBank/DDBJ whole genome shotgun (WGS) entry which is preliminary data.</text>
</comment>
<evidence type="ECO:0000313" key="2">
    <source>
        <dbReference type="EMBL" id="KAK7488719.1"/>
    </source>
</evidence>
<organism evidence="2 3">
    <name type="scientific">Batillaria attramentaria</name>
    <dbReference type="NCBI Taxonomy" id="370345"/>
    <lineage>
        <taxon>Eukaryota</taxon>
        <taxon>Metazoa</taxon>
        <taxon>Spiralia</taxon>
        <taxon>Lophotrochozoa</taxon>
        <taxon>Mollusca</taxon>
        <taxon>Gastropoda</taxon>
        <taxon>Caenogastropoda</taxon>
        <taxon>Sorbeoconcha</taxon>
        <taxon>Cerithioidea</taxon>
        <taxon>Batillariidae</taxon>
        <taxon>Batillaria</taxon>
    </lineage>
</organism>
<proteinExistence type="predicted"/>
<name>A0ABD0KNQ9_9CAEN</name>
<feature type="compositionally biased region" description="Basic residues" evidence="1">
    <location>
        <begin position="131"/>
        <end position="142"/>
    </location>
</feature>
<dbReference type="Proteomes" id="UP001519460">
    <property type="component" value="Unassembled WGS sequence"/>
</dbReference>
<dbReference type="EMBL" id="JACVVK020000147">
    <property type="protein sequence ID" value="KAK7488719.1"/>
    <property type="molecule type" value="Genomic_DNA"/>
</dbReference>
<keyword evidence="3" id="KW-1185">Reference proteome</keyword>
<reference evidence="2 3" key="1">
    <citation type="journal article" date="2023" name="Sci. Data">
        <title>Genome assembly of the Korean intertidal mud-creeper Batillaria attramentaria.</title>
        <authorList>
            <person name="Patra A.K."/>
            <person name="Ho P.T."/>
            <person name="Jun S."/>
            <person name="Lee S.J."/>
            <person name="Kim Y."/>
            <person name="Won Y.J."/>
        </authorList>
    </citation>
    <scope>NUCLEOTIDE SEQUENCE [LARGE SCALE GENOMIC DNA]</scope>
    <source>
        <strain evidence="2">Wonlab-2016</strain>
    </source>
</reference>
<gene>
    <name evidence="2" type="ORF">BaRGS_00020016</name>
</gene>
<dbReference type="AlphaFoldDB" id="A0ABD0KNQ9"/>
<feature type="compositionally biased region" description="Polar residues" evidence="1">
    <location>
        <begin position="120"/>
        <end position="130"/>
    </location>
</feature>
<feature type="region of interest" description="Disordered" evidence="1">
    <location>
        <begin position="101"/>
        <end position="142"/>
    </location>
</feature>
<protein>
    <submittedName>
        <fullName evidence="2">Uncharacterized protein</fullName>
    </submittedName>
</protein>
<evidence type="ECO:0000313" key="3">
    <source>
        <dbReference type="Proteomes" id="UP001519460"/>
    </source>
</evidence>
<evidence type="ECO:0000256" key="1">
    <source>
        <dbReference type="SAM" id="MobiDB-lite"/>
    </source>
</evidence>